<dbReference type="VEuPathDB" id="HostDB:ENSG00000245680"/>
<dbReference type="AlphaFoldDB" id="K7EP93"/>
<proteinExistence type="predicted"/>
<protein>
    <submittedName>
        <fullName evidence="1">Zinc finger protein 585B</fullName>
    </submittedName>
</protein>
<name>K7EP93_HUMAN</name>
<dbReference type="Proteomes" id="UP000005640">
    <property type="component" value="Chromosome 19"/>
</dbReference>
<dbReference type="EMBL" id="AC012309">
    <property type="status" value="NOT_ANNOTATED_CDS"/>
    <property type="molecule type" value="Genomic_DNA"/>
</dbReference>
<accession>K7EP93</accession>
<dbReference type="MassIVE" id="K7EP93"/>
<reference evidence="1 2" key="1">
    <citation type="journal article" date="2001" name="Nature">
        <title>Initial sequencing and analysis of the human genome.</title>
        <authorList>
            <consortium name="International Human Genome Sequencing Consortium"/>
            <person name="Lander E.S."/>
            <person name="Linton L.M."/>
            <person name="Birren B."/>
            <person name="Nusbaum C."/>
            <person name="Zody M.C."/>
            <person name="Baldwin J."/>
            <person name="Devon K."/>
            <person name="Dewar K."/>
            <person name="Doyle M."/>
            <person name="FitzHugh W."/>
            <person name="Funke R."/>
            <person name="Gage D."/>
            <person name="Harris K."/>
            <person name="Heaford A."/>
            <person name="Howland J."/>
            <person name="Kann L."/>
            <person name="Lehoczky J."/>
            <person name="LeVine R."/>
            <person name="McEwan P."/>
            <person name="McKernan K."/>
            <person name="Meldrim J."/>
            <person name="Mesirov J.P."/>
            <person name="Miranda C."/>
            <person name="Morris W."/>
            <person name="Naylor J."/>
            <person name="Raymond C."/>
            <person name="Rosetti M."/>
            <person name="Santos R."/>
            <person name="Sheridan A."/>
            <person name="Sougnez C."/>
            <person name="Stange-Thomann N."/>
            <person name="Stojanovic N."/>
            <person name="Subramanian A."/>
            <person name="Wyman D."/>
            <person name="Rogers J."/>
            <person name="Sulston J."/>
            <person name="Ainscough R."/>
            <person name="Beck S."/>
            <person name="Bentley D."/>
            <person name="Burton J."/>
            <person name="Clee C."/>
            <person name="Carter N."/>
            <person name="Coulson A."/>
            <person name="Deadman R."/>
            <person name="Deloukas P."/>
            <person name="Dunham A."/>
            <person name="Dunham I."/>
            <person name="Durbin R."/>
            <person name="French L."/>
            <person name="Grafham D."/>
            <person name="Gregory S."/>
            <person name="Hubbard T."/>
            <person name="Humphray S."/>
            <person name="Hunt A."/>
            <person name="Jones M."/>
            <person name="Lloyd C."/>
            <person name="McMurray A."/>
            <person name="Matthews L."/>
            <person name="Mercer S."/>
            <person name="Milne S."/>
            <person name="Mullikin J.C."/>
            <person name="Mungall A."/>
            <person name="Plumb R."/>
            <person name="Ross M."/>
            <person name="Shownkeen R."/>
            <person name="Sims S."/>
            <person name="Waterston R.H."/>
            <person name="Wilson R.K."/>
            <person name="Hillier L.W."/>
            <person name="McPherson J.D."/>
            <person name="Marra M.A."/>
            <person name="Mardis E.R."/>
            <person name="Fulton L.A."/>
            <person name="Chinwalla A.T."/>
            <person name="Pepin K.H."/>
            <person name="Gish W.R."/>
            <person name="Chissoe S.L."/>
            <person name="Wendl M.C."/>
            <person name="Delehaunty K.D."/>
            <person name="Miner T.L."/>
            <person name="Delehaunty A."/>
            <person name="Kramer J.B."/>
            <person name="Cook L.L."/>
            <person name="Fulton R.S."/>
            <person name="Johnson D.L."/>
            <person name="Minx P.J."/>
            <person name="Clifton S.W."/>
            <person name="Hawkins T."/>
            <person name="Branscomb E."/>
            <person name="Predki P."/>
            <person name="Richardson P."/>
            <person name="Wenning S."/>
            <person name="Slezak T."/>
            <person name="Doggett N."/>
            <person name="Cheng J.F."/>
            <person name="Olsen A."/>
            <person name="Lucas S."/>
            <person name="Elkin C."/>
            <person name="Uberbacher E."/>
            <person name="Frazier M."/>
            <person name="Gibbs R.A."/>
            <person name="Muzny D.M."/>
            <person name="Scherer S.E."/>
            <person name="Bouck J.B."/>
            <person name="Sodergren E.J."/>
            <person name="Worley K.C."/>
            <person name="Rives C.M."/>
            <person name="Gorrell J.H."/>
            <person name="Metzker M.L."/>
            <person name="Naylor S.L."/>
            <person name="Kucherlapati R.S."/>
            <person name="Nelson D.L."/>
            <person name="Weinstock G.M."/>
            <person name="Sakaki Y."/>
            <person name="Fujiyama A."/>
            <person name="Hattori M."/>
            <person name="Yada T."/>
            <person name="Toyoda A."/>
            <person name="Itoh T."/>
            <person name="Kawagoe C."/>
            <person name="Watanabe H."/>
            <person name="Totoki Y."/>
            <person name="Taylor T."/>
            <person name="Weissenbach J."/>
            <person name="Heilig R."/>
            <person name="Saurin W."/>
            <person name="Artiguenave F."/>
            <person name="Brottier P."/>
            <person name="Bruls T."/>
            <person name="Pelletier E."/>
            <person name="Robert C."/>
            <person name="Wincker P."/>
            <person name="Smith D.R."/>
            <person name="Doucette-Stamm L."/>
            <person name="Rubenfield M."/>
            <person name="Weinstock K."/>
            <person name="Lee H.M."/>
            <person name="Dubois J."/>
            <person name="Rosenthal A."/>
            <person name="Platzer M."/>
            <person name="Nyakatura G."/>
            <person name="Taudien S."/>
            <person name="Rump A."/>
            <person name="Yang H."/>
            <person name="Yu J."/>
            <person name="Wang J."/>
            <person name="Huang G."/>
            <person name="Gu J."/>
            <person name="Hood L."/>
            <person name="Rowen L."/>
            <person name="Madan A."/>
            <person name="Qin S."/>
            <person name="Davis R.W."/>
            <person name="Federspiel N.A."/>
            <person name="Abola A.P."/>
            <person name="Proctor M.J."/>
            <person name="Myers R.M."/>
            <person name="Schmutz J."/>
            <person name="Dickson M."/>
            <person name="Grimwood J."/>
            <person name="Cox D.R."/>
            <person name="Olson M.V."/>
            <person name="Kaul R."/>
            <person name="Raymond C."/>
            <person name="Shimizu N."/>
            <person name="Kawasaki K."/>
            <person name="Minoshima S."/>
            <person name="Evans G.A."/>
            <person name="Athanasiou M."/>
            <person name="Schultz R."/>
            <person name="Roe B.A."/>
            <person name="Chen F."/>
            <person name="Pan H."/>
            <person name="Ramser J."/>
            <person name="Lehrach H."/>
            <person name="Reinhardt R."/>
            <person name="McCombie W.R."/>
            <person name="de la Bastide M."/>
            <person name="Dedhia N."/>
            <person name="Blocker H."/>
            <person name="Hornischer K."/>
            <person name="Nordsiek G."/>
            <person name="Agarwala R."/>
            <person name="Aravind L."/>
            <person name="Bailey J.A."/>
            <person name="Bateman A."/>
            <person name="Batzoglou S."/>
            <person name="Birney E."/>
            <person name="Bork P."/>
            <person name="Brown D.G."/>
            <person name="Burge C.B."/>
            <person name="Cerutti L."/>
            <person name="Chen H.C."/>
            <person name="Church D."/>
            <person name="Clamp M."/>
            <person name="Copley R.R."/>
            <person name="Doerks T."/>
            <person name="Eddy S.R."/>
            <person name="Eichler E.E."/>
            <person name="Furey T.S."/>
            <person name="Galagan J."/>
            <person name="Gilbert J.G."/>
            <person name="Harmon C."/>
            <person name="Hayashizaki Y."/>
            <person name="Haussler D."/>
            <person name="Hermjakob H."/>
            <person name="Hokamp K."/>
            <person name="Jang W."/>
            <person name="Johnson L.S."/>
            <person name="Jones T.A."/>
            <person name="Kasif S."/>
            <person name="Kaspryzk A."/>
            <person name="Kennedy S."/>
            <person name="Kent W.J."/>
            <person name="Kitts P."/>
            <person name="Koonin E.V."/>
            <person name="Korf I."/>
            <person name="Kulp D."/>
            <person name="Lancet D."/>
            <person name="Lowe T.M."/>
            <person name="McLysaght A."/>
            <person name="Mikkelsen T."/>
            <person name="Moran J.V."/>
            <person name="Mulder N."/>
            <person name="Pollara V.J."/>
            <person name="Ponting C.P."/>
            <person name="Schuler G."/>
            <person name="Schultz J."/>
            <person name="Slater G."/>
            <person name="Smit A.F."/>
            <person name="Stupka E."/>
            <person name="Szustakowski J."/>
            <person name="Thierry-Mieg D."/>
            <person name="Thierry-Mieg J."/>
            <person name="Wagner L."/>
            <person name="Wallis J."/>
            <person name="Wheeler R."/>
            <person name="Williams A."/>
            <person name="Wolf Y.I."/>
            <person name="Wolfe K.H."/>
            <person name="Yang S.P."/>
            <person name="Yeh R.F."/>
            <person name="Collins F."/>
            <person name="Guyer M.S."/>
            <person name="Peterson J."/>
            <person name="Felsenfeld A."/>
            <person name="Wetterstrand K.A."/>
            <person name="Patrinos A."/>
            <person name="Morgan M.J."/>
            <person name="de Jong P."/>
            <person name="Catanese J.J."/>
            <person name="Osoegawa K."/>
            <person name="Shizuya H."/>
            <person name="Choi S."/>
            <person name="Chen Y.J."/>
        </authorList>
    </citation>
    <scope>NUCLEOTIDE SEQUENCE [LARGE SCALE GENOMIC DNA]</scope>
</reference>
<organism evidence="1 2">
    <name type="scientific">Homo sapiens</name>
    <name type="common">Human</name>
    <dbReference type="NCBI Taxonomy" id="9606"/>
    <lineage>
        <taxon>Eukaryota</taxon>
        <taxon>Metazoa</taxon>
        <taxon>Chordata</taxon>
        <taxon>Craniata</taxon>
        <taxon>Vertebrata</taxon>
        <taxon>Euteleostomi</taxon>
        <taxon>Mammalia</taxon>
        <taxon>Eutheria</taxon>
        <taxon>Euarchontoglires</taxon>
        <taxon>Primates</taxon>
        <taxon>Haplorrhini</taxon>
        <taxon>Catarrhini</taxon>
        <taxon>Hominidae</taxon>
        <taxon>Homo</taxon>
    </lineage>
</organism>
<dbReference type="OrthoDB" id="9411774at2759"/>
<dbReference type="ExpressionAtlas" id="K7EP93">
    <property type="expression patterns" value="baseline and differential"/>
</dbReference>
<sequence>MPASWTSPQKSSALAPEDHGSSYESFALVAQAGVQWHNLGSPQPLPPGFKRFSCLSLPSS</sequence>
<dbReference type="UCSC" id="uc060xst.1">
    <property type="organism name" value="human"/>
</dbReference>
<dbReference type="PANTHER" id="PTHR46254">
    <property type="entry name" value="PROTEIN GVQW1-RELATED"/>
    <property type="match status" value="1"/>
</dbReference>
<dbReference type="GeneTree" id="ENSGT00940000161781"/>
<dbReference type="HOGENOM" id="CLU_209928_0_0_1"/>
<reference evidence="1 2" key="2">
    <citation type="journal article" date="2004" name="Nature">
        <title>The DNA sequence and biology of human chromosome 19.</title>
        <authorList>
            <person name="Grimwood J."/>
            <person name="Gordon L.A."/>
            <person name="Olsen A."/>
            <person name="Terry A."/>
            <person name="Schmutz J."/>
            <person name="Lamerdin J."/>
            <person name="Hellsten U."/>
            <person name="Goodstein D."/>
            <person name="Couronne O."/>
            <person name="Tran-Gyamfi M."/>
            <person name="Aerts A."/>
            <person name="Altherr M."/>
            <person name="Ashworth L."/>
            <person name="Bajorek E."/>
            <person name="Black S."/>
            <person name="Branscomb E."/>
            <person name="Caenepeel S."/>
            <person name="Carrano A."/>
            <person name="Caoile C."/>
            <person name="Chan Y.M."/>
            <person name="Christensen M."/>
            <person name="Cleland C.A."/>
            <person name="Copeland A."/>
            <person name="Dalin E."/>
            <person name="Dehal P."/>
            <person name="Denys M."/>
            <person name="Detter J.C."/>
            <person name="Escobar J."/>
            <person name="Flowers D."/>
            <person name="Fotopulos D."/>
            <person name="Garcia C."/>
            <person name="Georgescu A.M."/>
            <person name="Glavina T."/>
            <person name="Gomez M."/>
            <person name="Gonzales E."/>
            <person name="Groza M."/>
            <person name="Hammon N."/>
            <person name="Hawkins T."/>
            <person name="Haydu L."/>
            <person name="Ho I."/>
            <person name="Huang W."/>
            <person name="Israni S."/>
            <person name="Jett J."/>
            <person name="Kadner K."/>
            <person name="Kimball H."/>
            <person name="Kobayashi A."/>
            <person name="Larionov V."/>
            <person name="Leem S.H."/>
            <person name="Lopez F."/>
            <person name="Lou Y."/>
            <person name="Lowry S."/>
            <person name="Malfatti S."/>
            <person name="Martinez D."/>
            <person name="McCready P."/>
            <person name="Medina C."/>
            <person name="Morgan J."/>
            <person name="Nelson K."/>
            <person name="Nolan M."/>
            <person name="Ovcharenko I."/>
            <person name="Pitluck S."/>
            <person name="Pollard M."/>
            <person name="Popkie A.P."/>
            <person name="Predki P."/>
            <person name="Quan G."/>
            <person name="Ramirez L."/>
            <person name="Rash S."/>
            <person name="Retterer J."/>
            <person name="Rodriguez A."/>
            <person name="Rogers S."/>
            <person name="Salamov A."/>
            <person name="Salazar A."/>
            <person name="She X."/>
            <person name="Smith D."/>
            <person name="Slezak T."/>
            <person name="Solovyev V."/>
            <person name="Thayer N."/>
            <person name="Tice H."/>
            <person name="Tsai M."/>
            <person name="Ustaszewska A."/>
            <person name="Vo N."/>
            <person name="Wagner M."/>
            <person name="Wheeler J."/>
            <person name="Wu K."/>
            <person name="Xie G."/>
            <person name="Yang J."/>
            <person name="Dubchak I."/>
            <person name="Furey T.S."/>
            <person name="DeJong P."/>
            <person name="Dickson M."/>
            <person name="Gordon D."/>
            <person name="Eichler E.E."/>
            <person name="Pennacchio L.A."/>
            <person name="Richardson P."/>
            <person name="Stubbs L."/>
            <person name="Rokhsar D.S."/>
            <person name="Myers R.M."/>
            <person name="Rubin E.M."/>
            <person name="Lucas S.M."/>
        </authorList>
    </citation>
    <scope>NUCLEOTIDE SEQUENCE [LARGE SCALE GENOMIC DNA]</scope>
</reference>
<evidence type="ECO:0000313" key="2">
    <source>
        <dbReference type="Proteomes" id="UP000005640"/>
    </source>
</evidence>
<dbReference type="OpenTargets" id="ENSG00000245680"/>
<gene>
    <name evidence="1" type="primary">ZNF585B</name>
</gene>
<reference evidence="1" key="5">
    <citation type="submission" date="2025-09" db="UniProtKB">
        <authorList>
            <consortium name="Ensembl"/>
        </authorList>
    </citation>
    <scope>IDENTIFICATION</scope>
</reference>
<reference evidence="1" key="4">
    <citation type="submission" date="2025-08" db="UniProtKB">
        <authorList>
            <consortium name="Ensembl"/>
        </authorList>
    </citation>
    <scope>IDENTIFICATION</scope>
</reference>
<dbReference type="Ensembl" id="ENST00000591273.5">
    <property type="protein sequence ID" value="ENSP00000467283.1"/>
    <property type="gene ID" value="ENSG00000245680.12"/>
</dbReference>
<reference evidence="1 2" key="3">
    <citation type="journal article" date="2004" name="Nature">
        <title>Finishing the euchromatic sequence of the human genome.</title>
        <authorList>
            <consortium name="International Human Genome Sequencing Consortium"/>
        </authorList>
    </citation>
    <scope>NUCLEOTIDE SEQUENCE [LARGE SCALE GENOMIC DNA]</scope>
</reference>
<dbReference type="Ensembl" id="ENST00000591273.5">
    <property type="protein sequence ID" value="ENSP00000467283.1"/>
    <property type="gene ID" value="ENSG00000245680.11"/>
</dbReference>
<evidence type="ECO:0000313" key="1">
    <source>
        <dbReference type="Ensembl" id="ENSP00000467283.1"/>
    </source>
</evidence>
<dbReference type="Bgee" id="ENSG00000245680">
    <property type="expression patterns" value="Expressed in secondary oocyte and 141 other cell types or tissues"/>
</dbReference>
<dbReference type="HGNC" id="HGNC:30948">
    <property type="gene designation" value="ZNF585B"/>
</dbReference>
<keyword evidence="2" id="KW-1185">Reference proteome</keyword>